<keyword evidence="11 19" id="KW-0472">Membrane</keyword>
<comment type="function">
    <text evidence="15">Probably involved in polymerization and/or export of exopolysaccharide EPS I which functions as a virulence factor. May be involved in an ATP-dependent process in the pathway for EPS I production, possibly export of the trimeric repeat units across the inner membrane or their polymerization.</text>
</comment>
<evidence type="ECO:0000256" key="15">
    <source>
        <dbReference type="ARBA" id="ARBA00054296"/>
    </source>
</evidence>
<evidence type="ECO:0000256" key="13">
    <source>
        <dbReference type="ARBA" id="ARBA00023169"/>
    </source>
</evidence>
<keyword evidence="3" id="KW-1003">Cell membrane</keyword>
<dbReference type="RefSeq" id="WP_062091518.1">
    <property type="nucleotide sequence ID" value="NZ_FCOK02000075.1"/>
</dbReference>
<evidence type="ECO:0000256" key="3">
    <source>
        <dbReference type="ARBA" id="ARBA00022475"/>
    </source>
</evidence>
<comment type="similarity">
    <text evidence="2">Belongs to the etk/wzc family.</text>
</comment>
<dbReference type="GO" id="GO:0004713">
    <property type="term" value="F:protein tyrosine kinase activity"/>
    <property type="evidence" value="ECO:0007669"/>
    <property type="project" value="UniProtKB-KW"/>
</dbReference>
<evidence type="ECO:0000256" key="16">
    <source>
        <dbReference type="ARBA" id="ARBA00067833"/>
    </source>
</evidence>
<evidence type="ECO:0000256" key="5">
    <source>
        <dbReference type="ARBA" id="ARBA00022679"/>
    </source>
</evidence>
<dbReference type="InterPro" id="IPR025669">
    <property type="entry name" value="AAA_dom"/>
</dbReference>
<dbReference type="Gene3D" id="3.40.50.300">
    <property type="entry name" value="P-loop containing nucleotide triphosphate hydrolases"/>
    <property type="match status" value="1"/>
</dbReference>
<keyword evidence="7" id="KW-0547">Nucleotide-binding</keyword>
<dbReference type="EMBL" id="FCOK02000075">
    <property type="protein sequence ID" value="SAL65025.1"/>
    <property type="molecule type" value="Genomic_DNA"/>
</dbReference>
<evidence type="ECO:0000256" key="11">
    <source>
        <dbReference type="ARBA" id="ARBA00023136"/>
    </source>
</evidence>
<gene>
    <name evidence="23" type="ORF">AWB69_07340</name>
</gene>
<feature type="domain" description="AAA" evidence="21">
    <location>
        <begin position="557"/>
        <end position="670"/>
    </location>
</feature>
<evidence type="ECO:0000256" key="4">
    <source>
        <dbReference type="ARBA" id="ARBA00022519"/>
    </source>
</evidence>
<keyword evidence="12" id="KW-0829">Tyrosine-protein kinase</keyword>
<dbReference type="Pfam" id="PF23607">
    <property type="entry name" value="WZC_N"/>
    <property type="match status" value="1"/>
</dbReference>
<evidence type="ECO:0000256" key="2">
    <source>
        <dbReference type="ARBA" id="ARBA00008883"/>
    </source>
</evidence>
<dbReference type="NCBIfam" id="TIGR01007">
    <property type="entry name" value="eps_fam"/>
    <property type="match status" value="1"/>
</dbReference>
<dbReference type="PANTHER" id="PTHR32309:SF32">
    <property type="entry name" value="TYROSINE-PROTEIN KINASE ETK-RELATED"/>
    <property type="match status" value="1"/>
</dbReference>
<dbReference type="Pfam" id="PF02706">
    <property type="entry name" value="Wzz"/>
    <property type="match status" value="1"/>
</dbReference>
<accession>A0A158J8D8</accession>
<evidence type="ECO:0000256" key="9">
    <source>
        <dbReference type="ARBA" id="ARBA00022840"/>
    </source>
</evidence>
<keyword evidence="6 19" id="KW-0812">Transmembrane</keyword>
<dbReference type="GO" id="GO:0005886">
    <property type="term" value="C:plasma membrane"/>
    <property type="evidence" value="ECO:0007669"/>
    <property type="project" value="UniProtKB-SubCell"/>
</dbReference>
<evidence type="ECO:0000256" key="6">
    <source>
        <dbReference type="ARBA" id="ARBA00022692"/>
    </source>
</evidence>
<dbReference type="FunFam" id="3.40.50.300:FF:000527">
    <property type="entry name" value="Tyrosine-protein kinase etk"/>
    <property type="match status" value="1"/>
</dbReference>
<evidence type="ECO:0000256" key="1">
    <source>
        <dbReference type="ARBA" id="ARBA00004429"/>
    </source>
</evidence>
<keyword evidence="9" id="KW-0067">ATP-binding</keyword>
<comment type="subcellular location">
    <subcellularLocation>
        <location evidence="1">Cell inner membrane</location>
        <topology evidence="1">Multi-pass membrane protein</topology>
    </subcellularLocation>
</comment>
<proteinExistence type="inferred from homology"/>
<feature type="domain" description="Tyrosine-protein kinase G-rich" evidence="22">
    <location>
        <begin position="390"/>
        <end position="470"/>
    </location>
</feature>
<dbReference type="InterPro" id="IPR032807">
    <property type="entry name" value="GNVR"/>
</dbReference>
<dbReference type="GO" id="GO:0042802">
    <property type="term" value="F:identical protein binding"/>
    <property type="evidence" value="ECO:0007669"/>
    <property type="project" value="UniProtKB-ARBA"/>
</dbReference>
<dbReference type="Proteomes" id="UP000054683">
    <property type="component" value="Unassembled WGS sequence"/>
</dbReference>
<dbReference type="Pfam" id="PF13807">
    <property type="entry name" value="GNVR"/>
    <property type="match status" value="1"/>
</dbReference>
<evidence type="ECO:0000313" key="24">
    <source>
        <dbReference type="Proteomes" id="UP000054683"/>
    </source>
</evidence>
<evidence type="ECO:0000259" key="20">
    <source>
        <dbReference type="Pfam" id="PF02706"/>
    </source>
</evidence>
<keyword evidence="10 19" id="KW-1133">Transmembrane helix</keyword>
<evidence type="ECO:0000256" key="8">
    <source>
        <dbReference type="ARBA" id="ARBA00022777"/>
    </source>
</evidence>
<keyword evidence="13" id="KW-0270">Exopolysaccharide synthesis</keyword>
<evidence type="ECO:0000256" key="19">
    <source>
        <dbReference type="SAM" id="Phobius"/>
    </source>
</evidence>
<feature type="domain" description="Polysaccharide chain length determinant N-terminal" evidence="20">
    <location>
        <begin position="17"/>
        <end position="112"/>
    </location>
</feature>
<dbReference type="InterPro" id="IPR050445">
    <property type="entry name" value="Bact_polysacc_biosynth/exp"/>
</dbReference>
<keyword evidence="5" id="KW-0808">Transferase</keyword>
<feature type="transmembrane region" description="Helical" evidence="19">
    <location>
        <begin position="448"/>
        <end position="468"/>
    </location>
</feature>
<dbReference type="PANTHER" id="PTHR32309">
    <property type="entry name" value="TYROSINE-PROTEIN KINASE"/>
    <property type="match status" value="1"/>
</dbReference>
<evidence type="ECO:0000256" key="18">
    <source>
        <dbReference type="SAM" id="MobiDB-lite"/>
    </source>
</evidence>
<dbReference type="InterPro" id="IPR005702">
    <property type="entry name" value="Wzc-like_C"/>
</dbReference>
<dbReference type="SUPFAM" id="SSF52540">
    <property type="entry name" value="P-loop containing nucleoside triphosphate hydrolases"/>
    <property type="match status" value="1"/>
</dbReference>
<dbReference type="InterPro" id="IPR003856">
    <property type="entry name" value="LPS_length_determ_N"/>
</dbReference>
<name>A0A158J8D8_9BURK</name>
<feature type="region of interest" description="Disordered" evidence="18">
    <location>
        <begin position="66"/>
        <end position="89"/>
    </location>
</feature>
<evidence type="ECO:0000256" key="17">
    <source>
        <dbReference type="ARBA" id="ARBA00081049"/>
    </source>
</evidence>
<evidence type="ECO:0000259" key="21">
    <source>
        <dbReference type="Pfam" id="PF13614"/>
    </source>
</evidence>
<keyword evidence="8" id="KW-0418">Kinase</keyword>
<keyword evidence="4" id="KW-0997">Cell inner membrane</keyword>
<feature type="transmembrane region" description="Helical" evidence="19">
    <location>
        <begin position="33"/>
        <end position="51"/>
    </location>
</feature>
<dbReference type="CDD" id="cd05387">
    <property type="entry name" value="BY-kinase"/>
    <property type="match status" value="1"/>
</dbReference>
<evidence type="ECO:0000259" key="22">
    <source>
        <dbReference type="Pfam" id="PF13807"/>
    </source>
</evidence>
<reference evidence="23 24" key="1">
    <citation type="submission" date="2016-01" db="EMBL/GenBank/DDBJ databases">
        <authorList>
            <person name="Oliw E.H."/>
        </authorList>
    </citation>
    <scope>NUCLEOTIDE SEQUENCE [LARGE SCALE GENOMIC DNA]</scope>
    <source>
        <strain evidence="23">LMG 27134</strain>
    </source>
</reference>
<dbReference type="InterPro" id="IPR027417">
    <property type="entry name" value="P-loop_NTPase"/>
</dbReference>
<protein>
    <recommendedName>
        <fullName evidence="16">Putative tyrosine-protein kinase EpsB</fullName>
    </recommendedName>
    <alternativeName>
        <fullName evidence="17">EPS I polysaccharide export protein EpsB</fullName>
    </alternativeName>
</protein>
<comment type="catalytic activity">
    <reaction evidence="14">
        <text>L-tyrosyl-[protein] + ATP = O-phospho-L-tyrosyl-[protein] + ADP + H(+)</text>
        <dbReference type="Rhea" id="RHEA:10596"/>
        <dbReference type="Rhea" id="RHEA-COMP:10136"/>
        <dbReference type="Rhea" id="RHEA-COMP:20101"/>
        <dbReference type="ChEBI" id="CHEBI:15378"/>
        <dbReference type="ChEBI" id="CHEBI:30616"/>
        <dbReference type="ChEBI" id="CHEBI:46858"/>
        <dbReference type="ChEBI" id="CHEBI:61978"/>
        <dbReference type="ChEBI" id="CHEBI:456216"/>
    </reaction>
</comment>
<evidence type="ECO:0000256" key="10">
    <source>
        <dbReference type="ARBA" id="ARBA00022989"/>
    </source>
</evidence>
<sequence>MTRSIAPRFIDPSVREDVSLAENVDVVMENRKTVFWVVLTIFLLGLAYALLAPPVFRADAMIQVEDPNSSSTSSPTPWQNKDSSTPFDPAAATAAESELILSRAVIQPTVKALNLSVDATPKYFPIIGQWIARQAKGSDLARPLLGLNSYAWGGEAIDVPAFDAKPDESYTLTAGTGGTYILQNSDDIIVARGVVGEDAVGNDQGENVAIKVSRLVANPGTKFSVRRLREFDAIDRLQKELKVEELGKQAGILSVTLEGKDNVKITQIVNEIARKYVAQNVEHKRQEAQTTLAFLDQQLPMLKTALEQSENAYNAFRNEHGTVDLSEESRLLLGQMVDAQSRQLDLEQRRNELSHRFSDQYPAVASLTQSIDQLKEQQRAFAGRVAALPNTEQNALRLLRDVRVNTELYTNMLNSAQQLNIVRAGQMGNVRVVDWAMTSAKPVKPRKMIIIGISLMVGLVLGLGAPFLRRRFRPGIERSEHFEHVLGAPVYSIVPHSEMQAKLESRLRRGAKGHHLLAAQAPDDIAVEAIRSLQTALHFGAFQPRNNIILLTGPRPDVGKSFLSANLATVLATGGKKVLLIDADMRGGDINTYFDVPASPGLSEAVGGQSAERLIRRAVAGTELDFLPKGSKPNNPTELLMSNRFRSLLDELSMRYDVVVIDAPPLLAVADAAVVARYAGTTLFAVRHGWHTSAEIAEAERRLLNANVEVSGVLVNDVPERSMKYGAYYAG</sequence>
<evidence type="ECO:0000256" key="14">
    <source>
        <dbReference type="ARBA" id="ARBA00053015"/>
    </source>
</evidence>
<dbReference type="GO" id="GO:0000271">
    <property type="term" value="P:polysaccharide biosynthetic process"/>
    <property type="evidence" value="ECO:0007669"/>
    <property type="project" value="UniProtKB-KW"/>
</dbReference>
<evidence type="ECO:0000313" key="23">
    <source>
        <dbReference type="EMBL" id="SAL65025.1"/>
    </source>
</evidence>
<dbReference type="Pfam" id="PF13614">
    <property type="entry name" value="AAA_31"/>
    <property type="match status" value="1"/>
</dbReference>
<dbReference type="OrthoDB" id="9808257at2"/>
<dbReference type="AlphaFoldDB" id="A0A158J8D8"/>
<evidence type="ECO:0000256" key="7">
    <source>
        <dbReference type="ARBA" id="ARBA00022741"/>
    </source>
</evidence>
<dbReference type="GO" id="GO:0005524">
    <property type="term" value="F:ATP binding"/>
    <property type="evidence" value="ECO:0007669"/>
    <property type="project" value="UniProtKB-KW"/>
</dbReference>
<organism evidence="23 24">
    <name type="scientific">Caballeronia udeis</name>
    <dbReference type="NCBI Taxonomy" id="1232866"/>
    <lineage>
        <taxon>Bacteria</taxon>
        <taxon>Pseudomonadati</taxon>
        <taxon>Pseudomonadota</taxon>
        <taxon>Betaproteobacteria</taxon>
        <taxon>Burkholderiales</taxon>
        <taxon>Burkholderiaceae</taxon>
        <taxon>Caballeronia</taxon>
    </lineage>
</organism>
<evidence type="ECO:0000256" key="12">
    <source>
        <dbReference type="ARBA" id="ARBA00023137"/>
    </source>
</evidence>